<proteinExistence type="predicted"/>
<gene>
    <name evidence="2" type="ORF">Pth03_53860</name>
</gene>
<protein>
    <recommendedName>
        <fullName evidence="1">VOC domain-containing protein</fullName>
    </recommendedName>
</protein>
<evidence type="ECO:0000259" key="1">
    <source>
        <dbReference type="PROSITE" id="PS51819"/>
    </source>
</evidence>
<keyword evidence="3" id="KW-1185">Reference proteome</keyword>
<dbReference type="Proteomes" id="UP000605992">
    <property type="component" value="Unassembled WGS sequence"/>
</dbReference>
<dbReference type="SUPFAM" id="SSF54593">
    <property type="entry name" value="Glyoxalase/Bleomycin resistance protein/Dihydroxybiphenyl dioxygenase"/>
    <property type="match status" value="1"/>
</dbReference>
<dbReference type="CDD" id="cd07247">
    <property type="entry name" value="SgaA_N_like"/>
    <property type="match status" value="1"/>
</dbReference>
<name>A0A8J3V7Q5_9ACTN</name>
<comment type="caution">
    <text evidence="2">The sequence shown here is derived from an EMBL/GenBank/DDBJ whole genome shotgun (WGS) entry which is preliminary data.</text>
</comment>
<feature type="domain" description="VOC" evidence="1">
    <location>
        <begin position="14"/>
        <end position="122"/>
    </location>
</feature>
<sequence>MGQSYEGSMTMGRPVVFFDIAATDAPALSGFYSELFDWRIDAANPMGYGLVEAGEGGIPGGIGSGEAKGVSIVVAVDDVQSYLDKAEALGGKTLIPPYDVPDTGTLAEFTDPQGNRIGLWKR</sequence>
<accession>A0A8J3V7Q5</accession>
<dbReference type="EMBL" id="BOOR01000043">
    <property type="protein sequence ID" value="GII56997.1"/>
    <property type="molecule type" value="Genomic_DNA"/>
</dbReference>
<dbReference type="Gene3D" id="3.10.180.10">
    <property type="entry name" value="2,3-Dihydroxybiphenyl 1,2-Dioxygenase, domain 1"/>
    <property type="match status" value="1"/>
</dbReference>
<reference evidence="2" key="1">
    <citation type="submission" date="2021-01" db="EMBL/GenBank/DDBJ databases">
        <title>Whole genome shotgun sequence of Planotetraspora thailandica NBRC 104271.</title>
        <authorList>
            <person name="Komaki H."/>
            <person name="Tamura T."/>
        </authorList>
    </citation>
    <scope>NUCLEOTIDE SEQUENCE</scope>
    <source>
        <strain evidence="2">NBRC 104271</strain>
    </source>
</reference>
<evidence type="ECO:0000313" key="2">
    <source>
        <dbReference type="EMBL" id="GII56997.1"/>
    </source>
</evidence>
<evidence type="ECO:0000313" key="3">
    <source>
        <dbReference type="Proteomes" id="UP000605992"/>
    </source>
</evidence>
<dbReference type="Pfam" id="PF18029">
    <property type="entry name" value="Glyoxalase_6"/>
    <property type="match status" value="1"/>
</dbReference>
<organism evidence="2 3">
    <name type="scientific">Planotetraspora thailandica</name>
    <dbReference type="NCBI Taxonomy" id="487172"/>
    <lineage>
        <taxon>Bacteria</taxon>
        <taxon>Bacillati</taxon>
        <taxon>Actinomycetota</taxon>
        <taxon>Actinomycetes</taxon>
        <taxon>Streptosporangiales</taxon>
        <taxon>Streptosporangiaceae</taxon>
        <taxon>Planotetraspora</taxon>
    </lineage>
</organism>
<dbReference type="PANTHER" id="PTHR33993:SF2">
    <property type="entry name" value="VOC DOMAIN-CONTAINING PROTEIN"/>
    <property type="match status" value="1"/>
</dbReference>
<dbReference type="PROSITE" id="PS51819">
    <property type="entry name" value="VOC"/>
    <property type="match status" value="1"/>
</dbReference>
<dbReference type="InterPro" id="IPR041581">
    <property type="entry name" value="Glyoxalase_6"/>
</dbReference>
<dbReference type="AlphaFoldDB" id="A0A8J3V7Q5"/>
<dbReference type="InterPro" id="IPR037523">
    <property type="entry name" value="VOC_core"/>
</dbReference>
<dbReference type="PANTHER" id="PTHR33993">
    <property type="entry name" value="GLYOXALASE-RELATED"/>
    <property type="match status" value="1"/>
</dbReference>
<dbReference type="InterPro" id="IPR029068">
    <property type="entry name" value="Glyas_Bleomycin-R_OHBP_Dase"/>
</dbReference>
<dbReference type="InterPro" id="IPR052164">
    <property type="entry name" value="Anthracycline_SecMetBiosynth"/>
</dbReference>